<keyword evidence="2" id="KW-1185">Reference proteome</keyword>
<organism evidence="1 2">
    <name type="scientific">Ephemeroptericola cinctiostellae</name>
    <dbReference type="NCBI Taxonomy" id="2268024"/>
    <lineage>
        <taxon>Bacteria</taxon>
        <taxon>Pseudomonadati</taxon>
        <taxon>Pseudomonadota</taxon>
        <taxon>Betaproteobacteria</taxon>
        <taxon>Burkholderiales</taxon>
        <taxon>Burkholderiaceae</taxon>
        <taxon>Ephemeroptericola</taxon>
    </lineage>
</organism>
<reference evidence="2" key="1">
    <citation type="submission" date="2018-07" db="EMBL/GenBank/DDBJ databases">
        <authorList>
            <person name="Kim H."/>
        </authorList>
    </citation>
    <scope>NUCLEOTIDE SEQUENCE [LARGE SCALE GENOMIC DNA]</scope>
    <source>
        <strain evidence="2">F02</strain>
    </source>
</reference>
<evidence type="ECO:0000313" key="1">
    <source>
        <dbReference type="EMBL" id="AXF85132.1"/>
    </source>
</evidence>
<dbReference type="EMBL" id="CP031124">
    <property type="protein sequence ID" value="AXF85132.1"/>
    <property type="molecule type" value="Genomic_DNA"/>
</dbReference>
<evidence type="ECO:0000313" key="2">
    <source>
        <dbReference type="Proteomes" id="UP000252182"/>
    </source>
</evidence>
<proteinExistence type="predicted"/>
<protein>
    <submittedName>
        <fullName evidence="1">Uncharacterized protein</fullName>
    </submittedName>
</protein>
<name>A0A345D9U4_9BURK</name>
<gene>
    <name evidence="1" type="ORF">DTO96_100851</name>
</gene>
<dbReference type="Proteomes" id="UP000252182">
    <property type="component" value="Chromosome"/>
</dbReference>
<dbReference type="KEGG" id="hyf:DTO96_100851"/>
<sequence length="45" mass="5343">MTYVHANSKESSQVQARNARVFYNTFIHVSHYKDHLCKLNLMSSW</sequence>
<accession>A0A345D9U4</accession>
<dbReference type="AlphaFoldDB" id="A0A345D9U4"/>